<accession>A0A7K1U429</accession>
<protein>
    <submittedName>
        <fullName evidence="2">Uncharacterized protein</fullName>
    </submittedName>
</protein>
<proteinExistence type="predicted"/>
<keyword evidence="3" id="KW-1185">Reference proteome</keyword>
<evidence type="ECO:0000313" key="2">
    <source>
        <dbReference type="EMBL" id="MVT09111.1"/>
    </source>
</evidence>
<dbReference type="RefSeq" id="WP_157306541.1">
    <property type="nucleotide sequence ID" value="NZ_WRXN01000005.1"/>
</dbReference>
<dbReference type="Proteomes" id="UP000461730">
    <property type="component" value="Unassembled WGS sequence"/>
</dbReference>
<evidence type="ECO:0000256" key="1">
    <source>
        <dbReference type="SAM" id="SignalP"/>
    </source>
</evidence>
<name>A0A7K1U429_9BACT</name>
<organism evidence="2 3">
    <name type="scientific">Chitinophaga tropicalis</name>
    <dbReference type="NCBI Taxonomy" id="2683588"/>
    <lineage>
        <taxon>Bacteria</taxon>
        <taxon>Pseudomonadati</taxon>
        <taxon>Bacteroidota</taxon>
        <taxon>Chitinophagia</taxon>
        <taxon>Chitinophagales</taxon>
        <taxon>Chitinophagaceae</taxon>
        <taxon>Chitinophaga</taxon>
    </lineage>
</organism>
<gene>
    <name evidence="2" type="ORF">GO493_12635</name>
</gene>
<reference evidence="2 3" key="1">
    <citation type="submission" date="2019-12" db="EMBL/GenBank/DDBJ databases">
        <title>Chitinophaga sp. strain ysch24 (GDMCC 1.1355), whole genome shotgun sequence.</title>
        <authorList>
            <person name="Zhang X."/>
        </authorList>
    </citation>
    <scope>NUCLEOTIDE SEQUENCE [LARGE SCALE GENOMIC DNA]</scope>
    <source>
        <strain evidence="3">ysch24</strain>
    </source>
</reference>
<keyword evidence="1" id="KW-0732">Signal</keyword>
<comment type="caution">
    <text evidence="2">The sequence shown here is derived from an EMBL/GenBank/DDBJ whole genome shotgun (WGS) entry which is preliminary data.</text>
</comment>
<dbReference type="EMBL" id="WRXN01000005">
    <property type="protein sequence ID" value="MVT09111.1"/>
    <property type="molecule type" value="Genomic_DNA"/>
</dbReference>
<feature type="chain" id="PRO_5029866581" evidence="1">
    <location>
        <begin position="24"/>
        <end position="164"/>
    </location>
</feature>
<dbReference type="AlphaFoldDB" id="A0A7K1U429"/>
<feature type="signal peptide" evidence="1">
    <location>
        <begin position="1"/>
        <end position="23"/>
    </location>
</feature>
<sequence length="164" mass="17970">MKNFAVFLLTLALPFMSFNPSTGTTEIPPVKKKVTKVVRRSGDDNIVVVNQTPYTVNVDIKISLGPISPVDYHYTVAVPGNQTYSTPNFSSTCSYIDGNNTTYMLVEWTSTGPAAATSYQFFFSNGTTYGCKRRTTRNGGLGTYLDQGCGSQFLFLYESTTCGQ</sequence>
<evidence type="ECO:0000313" key="3">
    <source>
        <dbReference type="Proteomes" id="UP000461730"/>
    </source>
</evidence>